<dbReference type="Proteomes" id="UP000092093">
    <property type="component" value="Unassembled WGS sequence"/>
</dbReference>
<gene>
    <name evidence="1" type="ORF">AN484_17745</name>
</gene>
<evidence type="ECO:0000313" key="2">
    <source>
        <dbReference type="Proteomes" id="UP000092093"/>
    </source>
</evidence>
<reference evidence="1 2" key="1">
    <citation type="submission" date="2015-09" db="EMBL/GenBank/DDBJ databases">
        <title>Aphanizomenon flos-aquae WA102.</title>
        <authorList>
            <person name="Driscoll C."/>
        </authorList>
    </citation>
    <scope>NUCLEOTIDE SEQUENCE [LARGE SCALE GENOMIC DNA]</scope>
    <source>
        <strain evidence="1">WA102</strain>
    </source>
</reference>
<organism evidence="1 2">
    <name type="scientific">Aphanizomenon flos-aquae WA102</name>
    <dbReference type="NCBI Taxonomy" id="1710896"/>
    <lineage>
        <taxon>Bacteria</taxon>
        <taxon>Bacillati</taxon>
        <taxon>Cyanobacteriota</taxon>
        <taxon>Cyanophyceae</taxon>
        <taxon>Nostocales</taxon>
        <taxon>Aphanizomenonaceae</taxon>
        <taxon>Aphanizomenon</taxon>
    </lineage>
</organism>
<protein>
    <submittedName>
        <fullName evidence="1">Uncharacterized protein</fullName>
    </submittedName>
</protein>
<dbReference type="EMBL" id="LJOW01000105">
    <property type="protein sequence ID" value="OBQ42440.1"/>
    <property type="molecule type" value="Genomic_DNA"/>
</dbReference>
<accession>A0A1B7WZF4</accession>
<comment type="caution">
    <text evidence="1">The sequence shown here is derived from an EMBL/GenBank/DDBJ whole genome shotgun (WGS) entry which is preliminary data.</text>
</comment>
<dbReference type="AlphaFoldDB" id="A0A1B7WZF4"/>
<evidence type="ECO:0000313" key="1">
    <source>
        <dbReference type="EMBL" id="OBQ42440.1"/>
    </source>
</evidence>
<sequence>MIYSFLSQEFNQKLGINPDFSYERESQGNTFYFYIREGVLVVEEFEHCYDDKDLVKEVKIILNKGDHIIADSVGGLTLIKLFKVGVRVSLLDSELVGLPLEQQTEDIKADIIYSLVSLGD</sequence>
<name>A0A1B7WZF4_APHFL</name>
<proteinExistence type="predicted"/>